<sequence length="156" mass="18063">MYGCGHRISPMGMHQESLTITRAERSNAREHVWFLRLNYIYKEGPGAHDLFYSFFFSSRVGSGRNIWFFGGTTCSDDQSRDMYLSLHQKFQSRDLTSLFGLGCVLVLVFTKKNKDADTAGMQTKQPMLGMTTRTMIEKKRRNVRVHGDDRWRHAKA</sequence>
<evidence type="ECO:0000313" key="2">
    <source>
        <dbReference type="Proteomes" id="UP000886523"/>
    </source>
</evidence>
<protein>
    <submittedName>
        <fullName evidence="1">Uncharacterized protein</fullName>
    </submittedName>
</protein>
<gene>
    <name evidence="1" type="ORF">BS47DRAFT_356673</name>
</gene>
<dbReference type="EMBL" id="MU129092">
    <property type="protein sequence ID" value="KAF9507036.1"/>
    <property type="molecule type" value="Genomic_DNA"/>
</dbReference>
<organism evidence="1 2">
    <name type="scientific">Hydnum rufescens UP504</name>
    <dbReference type="NCBI Taxonomy" id="1448309"/>
    <lineage>
        <taxon>Eukaryota</taxon>
        <taxon>Fungi</taxon>
        <taxon>Dikarya</taxon>
        <taxon>Basidiomycota</taxon>
        <taxon>Agaricomycotina</taxon>
        <taxon>Agaricomycetes</taxon>
        <taxon>Cantharellales</taxon>
        <taxon>Hydnaceae</taxon>
        <taxon>Hydnum</taxon>
    </lineage>
</organism>
<accession>A0A9P6DLL8</accession>
<evidence type="ECO:0000313" key="1">
    <source>
        <dbReference type="EMBL" id="KAF9507036.1"/>
    </source>
</evidence>
<proteinExistence type="predicted"/>
<reference evidence="1" key="1">
    <citation type="journal article" date="2020" name="Nat. Commun.">
        <title>Large-scale genome sequencing of mycorrhizal fungi provides insights into the early evolution of symbiotic traits.</title>
        <authorList>
            <person name="Miyauchi S."/>
            <person name="Kiss E."/>
            <person name="Kuo A."/>
            <person name="Drula E."/>
            <person name="Kohler A."/>
            <person name="Sanchez-Garcia M."/>
            <person name="Morin E."/>
            <person name="Andreopoulos B."/>
            <person name="Barry K.W."/>
            <person name="Bonito G."/>
            <person name="Buee M."/>
            <person name="Carver A."/>
            <person name="Chen C."/>
            <person name="Cichocki N."/>
            <person name="Clum A."/>
            <person name="Culley D."/>
            <person name="Crous P.W."/>
            <person name="Fauchery L."/>
            <person name="Girlanda M."/>
            <person name="Hayes R.D."/>
            <person name="Keri Z."/>
            <person name="LaButti K."/>
            <person name="Lipzen A."/>
            <person name="Lombard V."/>
            <person name="Magnuson J."/>
            <person name="Maillard F."/>
            <person name="Murat C."/>
            <person name="Nolan M."/>
            <person name="Ohm R.A."/>
            <person name="Pangilinan J."/>
            <person name="Pereira M.F."/>
            <person name="Perotto S."/>
            <person name="Peter M."/>
            <person name="Pfister S."/>
            <person name="Riley R."/>
            <person name="Sitrit Y."/>
            <person name="Stielow J.B."/>
            <person name="Szollosi G."/>
            <person name="Zifcakova L."/>
            <person name="Stursova M."/>
            <person name="Spatafora J.W."/>
            <person name="Tedersoo L."/>
            <person name="Vaario L.M."/>
            <person name="Yamada A."/>
            <person name="Yan M."/>
            <person name="Wang P."/>
            <person name="Xu J."/>
            <person name="Bruns T."/>
            <person name="Baldrian P."/>
            <person name="Vilgalys R."/>
            <person name="Dunand C."/>
            <person name="Henrissat B."/>
            <person name="Grigoriev I.V."/>
            <person name="Hibbett D."/>
            <person name="Nagy L.G."/>
            <person name="Martin F.M."/>
        </authorList>
    </citation>
    <scope>NUCLEOTIDE SEQUENCE</scope>
    <source>
        <strain evidence="1">UP504</strain>
    </source>
</reference>
<comment type="caution">
    <text evidence="1">The sequence shown here is derived from an EMBL/GenBank/DDBJ whole genome shotgun (WGS) entry which is preliminary data.</text>
</comment>
<dbReference type="Proteomes" id="UP000886523">
    <property type="component" value="Unassembled WGS sequence"/>
</dbReference>
<name>A0A9P6DLL8_9AGAM</name>
<dbReference type="AlphaFoldDB" id="A0A9P6DLL8"/>
<keyword evidence="2" id="KW-1185">Reference proteome</keyword>